<dbReference type="SUPFAM" id="SSF81901">
    <property type="entry name" value="HCP-like"/>
    <property type="match status" value="1"/>
</dbReference>
<feature type="repeat" description="TPR" evidence="3">
    <location>
        <begin position="924"/>
        <end position="957"/>
    </location>
</feature>
<evidence type="ECO:0000256" key="1">
    <source>
        <dbReference type="ARBA" id="ARBA00022737"/>
    </source>
</evidence>
<organism evidence="4 5">
    <name type="scientific">Stieleria magnilauensis</name>
    <dbReference type="NCBI Taxonomy" id="2527963"/>
    <lineage>
        <taxon>Bacteria</taxon>
        <taxon>Pseudomonadati</taxon>
        <taxon>Planctomycetota</taxon>
        <taxon>Planctomycetia</taxon>
        <taxon>Pirellulales</taxon>
        <taxon>Pirellulaceae</taxon>
        <taxon>Stieleria</taxon>
    </lineage>
</organism>
<keyword evidence="2 3" id="KW-0802">TPR repeat</keyword>
<protein>
    <submittedName>
        <fullName evidence="4">TPR repeat-containing protein YrrB</fullName>
    </submittedName>
</protein>
<accession>A0ABX5XSY2</accession>
<reference evidence="4 5" key="1">
    <citation type="submission" date="2019-02" db="EMBL/GenBank/DDBJ databases">
        <title>Deep-cultivation of Planctomycetes and their phenomic and genomic characterization uncovers novel biology.</title>
        <authorList>
            <person name="Wiegand S."/>
            <person name="Jogler M."/>
            <person name="Boedeker C."/>
            <person name="Pinto D."/>
            <person name="Vollmers J."/>
            <person name="Rivas-Marin E."/>
            <person name="Kohn T."/>
            <person name="Peeters S.H."/>
            <person name="Heuer A."/>
            <person name="Rast P."/>
            <person name="Oberbeckmann S."/>
            <person name="Bunk B."/>
            <person name="Jeske O."/>
            <person name="Meyerdierks A."/>
            <person name="Storesund J.E."/>
            <person name="Kallscheuer N."/>
            <person name="Luecker S."/>
            <person name="Lage O.M."/>
            <person name="Pohl T."/>
            <person name="Merkel B.J."/>
            <person name="Hornburger P."/>
            <person name="Mueller R.-W."/>
            <person name="Bruemmer F."/>
            <person name="Labrenz M."/>
            <person name="Spormann A.M."/>
            <person name="Op den Camp H."/>
            <person name="Overmann J."/>
            <person name="Amann R."/>
            <person name="Jetten M.S.M."/>
            <person name="Mascher T."/>
            <person name="Medema M.H."/>
            <person name="Devos D.P."/>
            <person name="Kaster A.-K."/>
            <person name="Ovreas L."/>
            <person name="Rohde M."/>
            <person name="Galperin M.Y."/>
            <person name="Jogler C."/>
        </authorList>
    </citation>
    <scope>NUCLEOTIDE SEQUENCE [LARGE SCALE GENOMIC DNA]</scope>
    <source>
        <strain evidence="4 5">TBK1r</strain>
    </source>
</reference>
<dbReference type="InterPro" id="IPR011990">
    <property type="entry name" value="TPR-like_helical_dom_sf"/>
</dbReference>
<dbReference type="Pfam" id="PF13424">
    <property type="entry name" value="TPR_12"/>
    <property type="match status" value="1"/>
</dbReference>
<dbReference type="Gene3D" id="1.25.40.10">
    <property type="entry name" value="Tetratricopeptide repeat domain"/>
    <property type="match status" value="5"/>
</dbReference>
<evidence type="ECO:0000256" key="2">
    <source>
        <dbReference type="ARBA" id="ARBA00022803"/>
    </source>
</evidence>
<dbReference type="Pfam" id="PF13432">
    <property type="entry name" value="TPR_16"/>
    <property type="match status" value="3"/>
</dbReference>
<dbReference type="PROSITE" id="PS50293">
    <property type="entry name" value="TPR_REGION"/>
    <property type="match status" value="1"/>
</dbReference>
<dbReference type="InterPro" id="IPR019734">
    <property type="entry name" value="TPR_rpt"/>
</dbReference>
<dbReference type="Proteomes" id="UP000318081">
    <property type="component" value="Chromosome"/>
</dbReference>
<feature type="repeat" description="TPR" evidence="3">
    <location>
        <begin position="639"/>
        <end position="672"/>
    </location>
</feature>
<dbReference type="Pfam" id="PF00515">
    <property type="entry name" value="TPR_1"/>
    <property type="match status" value="1"/>
</dbReference>
<evidence type="ECO:0000313" key="5">
    <source>
        <dbReference type="Proteomes" id="UP000318081"/>
    </source>
</evidence>
<dbReference type="InterPro" id="IPR050498">
    <property type="entry name" value="Ycf3"/>
</dbReference>
<feature type="repeat" description="TPR" evidence="3">
    <location>
        <begin position="707"/>
        <end position="740"/>
    </location>
</feature>
<dbReference type="SUPFAM" id="SSF48452">
    <property type="entry name" value="TPR-like"/>
    <property type="match status" value="2"/>
</dbReference>
<evidence type="ECO:0000256" key="3">
    <source>
        <dbReference type="PROSITE-ProRule" id="PRU00339"/>
    </source>
</evidence>
<dbReference type="RefSeq" id="WP_145214353.1">
    <property type="nucleotide sequence ID" value="NZ_CP036432.1"/>
</dbReference>
<proteinExistence type="predicted"/>
<gene>
    <name evidence="4" type="primary">yrrB_3</name>
    <name evidence="4" type="ORF">TBK1r_40770</name>
</gene>
<feature type="repeat" description="TPR" evidence="3">
    <location>
        <begin position="850"/>
        <end position="883"/>
    </location>
</feature>
<dbReference type="PANTHER" id="PTHR44858">
    <property type="entry name" value="TETRATRICOPEPTIDE REPEAT PROTEIN 6"/>
    <property type="match status" value="1"/>
</dbReference>
<keyword evidence="5" id="KW-1185">Reference proteome</keyword>
<name>A0ABX5XSY2_9BACT</name>
<feature type="repeat" description="TPR" evidence="3">
    <location>
        <begin position="571"/>
        <end position="604"/>
    </location>
</feature>
<keyword evidence="1" id="KW-0677">Repeat</keyword>
<dbReference type="EMBL" id="CP036432">
    <property type="protein sequence ID" value="QDV85123.1"/>
    <property type="molecule type" value="Genomic_DNA"/>
</dbReference>
<dbReference type="PANTHER" id="PTHR44858:SF1">
    <property type="entry name" value="UDP-N-ACETYLGLUCOSAMINE--PEPTIDE N-ACETYLGLUCOSAMINYLTRANSFERASE SPINDLY-RELATED"/>
    <property type="match status" value="1"/>
</dbReference>
<dbReference type="SMART" id="SM00028">
    <property type="entry name" value="TPR"/>
    <property type="match status" value="15"/>
</dbReference>
<sequence>MFTVSCHCGQRVQVRPSKAGATIECESCGKCFNVPSLGEMKRCQQRDEPIQGQPIAPVETAADNQLSEIPTSFYVHFCGEVGSTGRVSTTAIENYSGIVVEAIDAVLNESQSDESQSDDGFELMVSLAVLPGATRLMQIETAATDSDKDDDGARRRVVDQMTRRIESFAVPDVQDGPVAFLVYRRINSAACTKIGIKPFSLYQNEIEKCGIDEALMRAAKLTDPAQETSHQAASWWNAWVDRLRQLISQPSAPEEPPPTPEQKFREIGVWIEYTEELYASTSDAELKRLLRKSPFELALHVAVATRHAGNEEFENAIEAYSGAIALAPECAPLLGRRGWYHLVVGNHQAALIDLNRAIELAPFAPWFYFHRSKIFSGLEAWDQTLSDLDTAVRWAPREPAFRFRRAEILLYQDQGTRAIEELNEILQLDPHNGASHAMLGWLYQQDEHRDEPRALEHLTRAIDVMPGAVAPRLHRSMLYTSQNKFALALDDCDKAIEIDADEGQSHALRGRILQMQSEFEEAIDACNRAIELGVDTPAVFLTRGFSYAATDRRDLALADCHAVLELDPENPIALHLLGSLSLQQGELETAMEALTEASRLAPQWTEPREQIALLHRMNENPQAAIEEQSALIEQEPEQPAHYVNRAFAHTQAGNHDDALRDYQRACELDPENEHIFFLRGCFFMDRQEDELALEDFNRTLELSGVYDGARLRRATVLMRLKRHDQALEDYEKLIEKFPDDPYAYSGRAYAHQMQGDESAAEADIDRLAEIAPESAQEAAIQSLHAKVNRLESEERYDDAIGVAEEIIAMAPEHTAGYRLRGWIRWYTEQHVEACDDYTQLLEMTSEQPDADLLSSRGQVYAEMGEWNLALDDLDSAIELSRTEGLHQVLAFALNGRAFALAGLDRMEESERDYQESVGLCPTNAWAYYNRGIVLYQRGDHDQAKPLLQRALELNGPPLTQRKRQRAKAVLGGLTDG</sequence>
<dbReference type="PROSITE" id="PS50005">
    <property type="entry name" value="TPR"/>
    <property type="match status" value="5"/>
</dbReference>
<evidence type="ECO:0000313" key="4">
    <source>
        <dbReference type="EMBL" id="QDV85123.1"/>
    </source>
</evidence>